<dbReference type="HOGENOM" id="CLU_000445_107_0_7"/>
<dbReference type="SMART" id="SM00304">
    <property type="entry name" value="HAMP"/>
    <property type="match status" value="3"/>
</dbReference>
<evidence type="ECO:0000259" key="10">
    <source>
        <dbReference type="PROSITE" id="PS50885"/>
    </source>
</evidence>
<accession>Q39SX7</accession>
<feature type="domain" description="PAS" evidence="9">
    <location>
        <begin position="525"/>
        <end position="570"/>
    </location>
</feature>
<dbReference type="eggNOG" id="COG2770">
    <property type="taxonomic scope" value="Bacteria"/>
</dbReference>
<dbReference type="Gene3D" id="3.30.450.20">
    <property type="entry name" value="PAS domain"/>
    <property type="match status" value="2"/>
</dbReference>
<dbReference type="InterPro" id="IPR035965">
    <property type="entry name" value="PAS-like_dom_sf"/>
</dbReference>
<feature type="domain" description="HAMP" evidence="10">
    <location>
        <begin position="702"/>
        <end position="752"/>
    </location>
</feature>
<protein>
    <submittedName>
        <fullName evidence="11">Methyl-accepting chemotaxis sensory transducer, class 34H, PAS and PAS domain-containing</fullName>
    </submittedName>
</protein>
<dbReference type="SMART" id="SM00283">
    <property type="entry name" value="MA"/>
    <property type="match status" value="1"/>
</dbReference>
<evidence type="ECO:0000259" key="9">
    <source>
        <dbReference type="PROSITE" id="PS50112"/>
    </source>
</evidence>
<dbReference type="InterPro" id="IPR051310">
    <property type="entry name" value="MCP_chemotaxis"/>
</dbReference>
<dbReference type="Proteomes" id="UP000007073">
    <property type="component" value="Chromosome"/>
</dbReference>
<evidence type="ECO:0000259" key="8">
    <source>
        <dbReference type="PROSITE" id="PS50111"/>
    </source>
</evidence>
<feature type="transmembrane region" description="Helical" evidence="7">
    <location>
        <begin position="189"/>
        <end position="210"/>
    </location>
</feature>
<dbReference type="InterPro" id="IPR013656">
    <property type="entry name" value="PAS_4"/>
</dbReference>
<dbReference type="InterPro" id="IPR004089">
    <property type="entry name" value="MCPsignal_dom"/>
</dbReference>
<keyword evidence="7" id="KW-0812">Transmembrane</keyword>
<organism evidence="11 12">
    <name type="scientific">Geobacter metallireducens (strain ATCC 53774 / DSM 7210 / GS-15)</name>
    <dbReference type="NCBI Taxonomy" id="269799"/>
    <lineage>
        <taxon>Bacteria</taxon>
        <taxon>Pseudomonadati</taxon>
        <taxon>Thermodesulfobacteriota</taxon>
        <taxon>Desulfuromonadia</taxon>
        <taxon>Geobacterales</taxon>
        <taxon>Geobacteraceae</taxon>
        <taxon>Geobacter</taxon>
    </lineage>
</organism>
<dbReference type="eggNOG" id="COG3829">
    <property type="taxonomic scope" value="Bacteria"/>
</dbReference>
<dbReference type="PROSITE" id="PS50111">
    <property type="entry name" value="CHEMOTAXIS_TRANSDUC_2"/>
    <property type="match status" value="1"/>
</dbReference>
<evidence type="ECO:0000256" key="2">
    <source>
        <dbReference type="ARBA" id="ARBA00022500"/>
    </source>
</evidence>
<keyword evidence="7" id="KW-0472">Membrane</keyword>
<evidence type="ECO:0000313" key="11">
    <source>
        <dbReference type="EMBL" id="ABB32647.1"/>
    </source>
</evidence>
<keyword evidence="7" id="KW-1133">Transmembrane helix</keyword>
<keyword evidence="2" id="KW-0145">Chemotaxis</keyword>
<feature type="compositionally biased region" description="Polar residues" evidence="6">
    <location>
        <begin position="762"/>
        <end position="780"/>
    </location>
</feature>
<dbReference type="AlphaFoldDB" id="Q39SX7"/>
<keyword evidence="5" id="KW-0175">Coiled coil</keyword>
<dbReference type="SUPFAM" id="SSF55785">
    <property type="entry name" value="PYP-like sensor domain (PAS domain)"/>
    <property type="match status" value="2"/>
</dbReference>
<dbReference type="SMART" id="SM00091">
    <property type="entry name" value="PAS"/>
    <property type="match status" value="2"/>
</dbReference>
<evidence type="ECO:0000313" key="12">
    <source>
        <dbReference type="Proteomes" id="UP000007073"/>
    </source>
</evidence>
<dbReference type="SUPFAM" id="SSF158472">
    <property type="entry name" value="HAMP domain-like"/>
    <property type="match status" value="1"/>
</dbReference>
<keyword evidence="12" id="KW-1185">Reference proteome</keyword>
<dbReference type="PROSITE" id="PS50112">
    <property type="entry name" value="PAS"/>
    <property type="match status" value="2"/>
</dbReference>
<dbReference type="InterPro" id="IPR003660">
    <property type="entry name" value="HAMP_dom"/>
</dbReference>
<feature type="coiled-coil region" evidence="5">
    <location>
        <begin position="943"/>
        <end position="988"/>
    </location>
</feature>
<evidence type="ECO:0000256" key="5">
    <source>
        <dbReference type="SAM" id="Coils"/>
    </source>
</evidence>
<feature type="domain" description="Methyl-accepting transducer" evidence="8">
    <location>
        <begin position="757"/>
        <end position="972"/>
    </location>
</feature>
<feature type="transmembrane region" description="Helical" evidence="7">
    <location>
        <begin position="12"/>
        <end position="31"/>
    </location>
</feature>
<dbReference type="Pfam" id="PF12729">
    <property type="entry name" value="4HB_MCP_1"/>
    <property type="match status" value="1"/>
</dbReference>
<dbReference type="GO" id="GO:0006935">
    <property type="term" value="P:chemotaxis"/>
    <property type="evidence" value="ECO:0007669"/>
    <property type="project" value="UniProtKB-KW"/>
</dbReference>
<reference evidence="11 12" key="2">
    <citation type="journal article" date="2009" name="BMC Microbiol.">
        <title>The genome sequence of Geobacter metallireducens: features of metabolism, physiology and regulation common and dissimilar to Geobacter sulfurreducens.</title>
        <authorList>
            <person name="Aklujkar M."/>
            <person name="Krushkal J."/>
            <person name="DiBartolo G."/>
            <person name="Lapidus A."/>
            <person name="Land M.L."/>
            <person name="Lovley D.R."/>
        </authorList>
    </citation>
    <scope>NUCLEOTIDE SEQUENCE [LARGE SCALE GENOMIC DNA]</scope>
    <source>
        <strain evidence="12">ATCC 53774 / DSM 7210 / GS-15</strain>
    </source>
</reference>
<evidence type="ECO:0000256" key="7">
    <source>
        <dbReference type="SAM" id="Phobius"/>
    </source>
</evidence>
<dbReference type="EMBL" id="CP000148">
    <property type="protein sequence ID" value="ABB32647.1"/>
    <property type="molecule type" value="Genomic_DNA"/>
</dbReference>
<dbReference type="Gene3D" id="1.20.120.1530">
    <property type="match status" value="2"/>
</dbReference>
<evidence type="ECO:0000256" key="3">
    <source>
        <dbReference type="ARBA" id="ARBA00029447"/>
    </source>
</evidence>
<dbReference type="FunFam" id="1.10.287.950:FF:000001">
    <property type="entry name" value="Methyl-accepting chemotaxis sensory transducer"/>
    <property type="match status" value="1"/>
</dbReference>
<comment type="similarity">
    <text evidence="3">Belongs to the methyl-accepting chemotaxis (MCP) protein family.</text>
</comment>
<reference evidence="11 12" key="1">
    <citation type="submission" date="2005-10" db="EMBL/GenBank/DDBJ databases">
        <title>Complete sequence of Geobacter metallireducens GS-15.</title>
        <authorList>
            <consortium name="US DOE Joint Genome Institute"/>
            <person name="Copeland A."/>
            <person name="Lucas S."/>
            <person name="Lapidus A."/>
            <person name="Barry K."/>
            <person name="Detter J.C."/>
            <person name="Glavina T."/>
            <person name="Hammon N."/>
            <person name="Israni S."/>
            <person name="Pitluck S."/>
            <person name="Di Bartolo G."/>
            <person name="Chain P."/>
            <person name="Schmutz J."/>
            <person name="Larimer F."/>
            <person name="Land M."/>
            <person name="Kyrpides N."/>
            <person name="Ivanova N."/>
            <person name="Richardson P."/>
        </authorList>
    </citation>
    <scope>NUCLEOTIDE SEQUENCE [LARGE SCALE GENOMIC DNA]</scope>
    <source>
        <strain evidence="12">ATCC 53774 / DSM 7210 / GS-15</strain>
    </source>
</reference>
<dbReference type="NCBIfam" id="TIGR00229">
    <property type="entry name" value="sensory_box"/>
    <property type="match status" value="2"/>
</dbReference>
<evidence type="ECO:0000256" key="1">
    <source>
        <dbReference type="ARBA" id="ARBA00004370"/>
    </source>
</evidence>
<proteinExistence type="inferred from homology"/>
<sequence>MFKNLKIASKLWAGFAAILAVMIVLGVVTYFQTHLIDNDLAIISEEKFPKTVQAHEMVNQANIVARAVRNAILLDDPVQKQKELDRIQEAFQKSEEIVVALEKTEKSDEEKGKLKTVTDELKVYREALATVIADIKAGKYAQAKVLLITTVRDRQTAYMKGVDELVQYHRAAVEKLGVQGVTAGKRAQLTVIILTIFGVLLGGFLGLVIARSISRPIRECMAAADSIAAGNLDVKLDSEATNETGMLQASMARMVAAINALAADAGSLNAAAVEGRLTHRADVSKHQGEYRRIVEGLNGVFDRLVGFLDAMPAPAMIIDNDFSILYMNELGAKVGGKTQKEVIGRKCYDHFKTSDCRTERCACGRAIRDGQVSSSETDAHPMAGLDLDISYSGVPIRDAAGKVIGAFEVVTDQTAVKKAARLAEKVADYQKSETEKLVDGLSRLAQGDAGFRIDAAPGDAETREVHDTFLALGNAMNTCVNAVNALVSDTAGLAKAAVEGRLTHRADAAKHQGEYRKVVEGVNETIDRLVGFLDAMPAPAMIVDNDFSILYMNELGAKVGGRTQQEVIGRKCYDHFKTSDCKTDKCACGRAIRDGQVSSSETDAHPVAGLDLDISYTGVPIRDTAGKIIGAFEVVTDQTAVKKAARTAQKVADYQNAEAAKLTGTLVKLAQGDVNIHIEPAPADGDTESVHKTFSEIARNINSLVAATRSMVTAAKEVAAGNLTVELTQRSEADELMQALSEMVRQLTAVVTEVKTAADNVASGSAQMSSGSEEMSQGATEQAAAAEEASSSMEEMSSNIRQNADNAAQTEKIAMKSAADAKAGGEAVAETVVAMKDIAGKISIIEEIARQTNLLALNAAIEAARAGEHGKGFAVVAAEVRKLAERSQKAAGEISQLSSASVEVAERAGEMLGRMVPDIQRTAELVQEISAASREQDTGAEQINKAIQQLDQVIQQNAGAAEEMASTAEELSAQAEQLQSTISFFRLKNEGSRNPASKLAKTRNRVQVGHIAADNGHSGKLAPGTAKGYAFEMENSDAMDAEFEKF</sequence>
<evidence type="ECO:0000256" key="4">
    <source>
        <dbReference type="PROSITE-ProRule" id="PRU00284"/>
    </source>
</evidence>
<evidence type="ECO:0000256" key="6">
    <source>
        <dbReference type="SAM" id="MobiDB-lite"/>
    </source>
</evidence>
<dbReference type="Pfam" id="PF00015">
    <property type="entry name" value="MCPsignal"/>
    <property type="match status" value="1"/>
</dbReference>
<feature type="domain" description="PAS" evidence="9">
    <location>
        <begin position="300"/>
        <end position="370"/>
    </location>
</feature>
<dbReference type="PROSITE" id="PS50885">
    <property type="entry name" value="HAMP"/>
    <property type="match status" value="2"/>
</dbReference>
<dbReference type="KEGG" id="gme:Gmet_2422"/>
<dbReference type="GO" id="GO:0007165">
    <property type="term" value="P:signal transduction"/>
    <property type="evidence" value="ECO:0007669"/>
    <property type="project" value="UniProtKB-KW"/>
</dbReference>
<dbReference type="GO" id="GO:0004888">
    <property type="term" value="F:transmembrane signaling receptor activity"/>
    <property type="evidence" value="ECO:0007669"/>
    <property type="project" value="TreeGrafter"/>
</dbReference>
<name>Q39SX7_GEOMG</name>
<comment type="subcellular location">
    <subcellularLocation>
        <location evidence="1">Membrane</location>
    </subcellularLocation>
</comment>
<dbReference type="CDD" id="cd00130">
    <property type="entry name" value="PAS"/>
    <property type="match status" value="2"/>
</dbReference>
<dbReference type="RefSeq" id="WP_004512478.1">
    <property type="nucleotide sequence ID" value="NC_007517.1"/>
</dbReference>
<dbReference type="GO" id="GO:0005886">
    <property type="term" value="C:plasma membrane"/>
    <property type="evidence" value="ECO:0007669"/>
    <property type="project" value="TreeGrafter"/>
</dbReference>
<dbReference type="Pfam" id="PF00672">
    <property type="entry name" value="HAMP"/>
    <property type="match status" value="2"/>
</dbReference>
<dbReference type="SUPFAM" id="SSF58104">
    <property type="entry name" value="Methyl-accepting chemotaxis protein (MCP) signaling domain"/>
    <property type="match status" value="1"/>
</dbReference>
<dbReference type="CDD" id="cd06225">
    <property type="entry name" value="HAMP"/>
    <property type="match status" value="2"/>
</dbReference>
<dbReference type="CDD" id="cd19411">
    <property type="entry name" value="MCP2201-like_sensor"/>
    <property type="match status" value="1"/>
</dbReference>
<dbReference type="Gene3D" id="1.10.287.950">
    <property type="entry name" value="Methyl-accepting chemotaxis protein"/>
    <property type="match status" value="1"/>
</dbReference>
<dbReference type="eggNOG" id="COG0840">
    <property type="taxonomic scope" value="Bacteria"/>
</dbReference>
<dbReference type="InterPro" id="IPR000014">
    <property type="entry name" value="PAS"/>
</dbReference>
<dbReference type="PANTHER" id="PTHR43531:SF11">
    <property type="entry name" value="METHYL-ACCEPTING CHEMOTAXIS PROTEIN 3"/>
    <property type="match status" value="1"/>
</dbReference>
<gene>
    <name evidence="11" type="primary">mcp34H-8</name>
    <name evidence="11" type="ordered locus">Gmet_2422</name>
</gene>
<dbReference type="Pfam" id="PF08448">
    <property type="entry name" value="PAS_4"/>
    <property type="match status" value="2"/>
</dbReference>
<dbReference type="InterPro" id="IPR024478">
    <property type="entry name" value="HlyB_4HB_MCP"/>
</dbReference>
<keyword evidence="4" id="KW-0807">Transducer</keyword>
<feature type="compositionally biased region" description="Low complexity" evidence="6">
    <location>
        <begin position="781"/>
        <end position="798"/>
    </location>
</feature>
<dbReference type="PANTHER" id="PTHR43531">
    <property type="entry name" value="PROTEIN ICFG"/>
    <property type="match status" value="1"/>
</dbReference>
<dbReference type="STRING" id="269799.Gmet_2422"/>
<dbReference type="InterPro" id="IPR047347">
    <property type="entry name" value="YvaQ-like_sensor"/>
</dbReference>
<feature type="domain" description="HAMP" evidence="10">
    <location>
        <begin position="211"/>
        <end position="263"/>
    </location>
</feature>
<feature type="region of interest" description="Disordered" evidence="6">
    <location>
        <begin position="761"/>
        <end position="801"/>
    </location>
</feature>